<dbReference type="GeneID" id="5324627"/>
<dbReference type="SUPFAM" id="SSF53271">
    <property type="entry name" value="PRTase-like"/>
    <property type="match status" value="2"/>
</dbReference>
<dbReference type="CDD" id="cd06223">
    <property type="entry name" value="PRTases_typeI"/>
    <property type="match status" value="1"/>
</dbReference>
<name>A6UNG2_METVS</name>
<dbReference type="HOGENOM" id="CLU_1500313_0_0_2"/>
<keyword evidence="2" id="KW-1185">Reference proteome</keyword>
<reference evidence="1" key="1">
    <citation type="submission" date="2007-06" db="EMBL/GenBank/DDBJ databases">
        <title>Complete sequence of Methanococcus vannielii SB.</title>
        <authorList>
            <consortium name="US DOE Joint Genome Institute"/>
            <person name="Copeland A."/>
            <person name="Lucas S."/>
            <person name="Lapidus A."/>
            <person name="Barry K."/>
            <person name="Glavina del Rio T."/>
            <person name="Dalin E."/>
            <person name="Tice H."/>
            <person name="Pitluck S."/>
            <person name="Chain P."/>
            <person name="Malfatti S."/>
            <person name="Shin M."/>
            <person name="Vergez L."/>
            <person name="Schmutz J."/>
            <person name="Larimer F."/>
            <person name="Land M."/>
            <person name="Hauser L."/>
            <person name="Kyrpides N."/>
            <person name="Anderson I."/>
            <person name="Sieprawska-Lupa M."/>
            <person name="Whitman W.B."/>
            <person name="Richardson P."/>
        </authorList>
    </citation>
    <scope>NUCLEOTIDE SEQUENCE [LARGE SCALE GENOMIC DNA]</scope>
    <source>
        <strain evidence="1">SB</strain>
    </source>
</reference>
<dbReference type="Proteomes" id="UP000001107">
    <property type="component" value="Chromosome"/>
</dbReference>
<protein>
    <recommendedName>
        <fullName evidence="3">Phosphoribosyltransferase</fullName>
    </recommendedName>
</protein>
<proteinExistence type="predicted"/>
<dbReference type="InterPro" id="IPR029057">
    <property type="entry name" value="PRTase-like"/>
</dbReference>
<dbReference type="EMBL" id="CP000742">
    <property type="protein sequence ID" value="ABR54034.1"/>
    <property type="molecule type" value="Genomic_DNA"/>
</dbReference>
<accession>A6UNG2</accession>
<dbReference type="AlphaFoldDB" id="A6UNG2"/>
<organism evidence="1 2">
    <name type="scientific">Methanococcus vannielii (strain ATCC 35089 / DSM 1224 / JCM 13029 / OCM 148 / SB)</name>
    <dbReference type="NCBI Taxonomy" id="406327"/>
    <lineage>
        <taxon>Archaea</taxon>
        <taxon>Methanobacteriati</taxon>
        <taxon>Methanobacteriota</taxon>
        <taxon>Methanomada group</taxon>
        <taxon>Methanococci</taxon>
        <taxon>Methanococcales</taxon>
        <taxon>Methanococcaceae</taxon>
        <taxon>Methanococcus</taxon>
    </lineage>
</organism>
<evidence type="ECO:0008006" key="3">
    <source>
        <dbReference type="Google" id="ProtNLM"/>
    </source>
</evidence>
<gene>
    <name evidence="1" type="ordered locus">Mevan_0122</name>
</gene>
<evidence type="ECO:0000313" key="1">
    <source>
        <dbReference type="EMBL" id="ABR54034.1"/>
    </source>
</evidence>
<evidence type="ECO:0000313" key="2">
    <source>
        <dbReference type="Proteomes" id="UP000001107"/>
    </source>
</evidence>
<sequence length="204" mass="23243">MVNFATHGWVNGHFCSTIFYYYPIRSFSNTNELNSKIRNKIYDFKEGRNPNEIGELVSSALISTFGKDKLRNCTFVTVPASSVLRTEKRCKSFSKIVSSITGMENGYNFVKRCKDSKPKHITGCESENYYSLFIEKNLVMNKRIILFDDIITSGKTIDFISKRLKWYCKSVDVVGLGKTVSRGSNEYLNQNCLGNALVRAKYGL</sequence>
<dbReference type="KEGG" id="mvn:Mevan_0122"/>
<dbReference type="Gene3D" id="3.40.50.2020">
    <property type="match status" value="1"/>
</dbReference>
<dbReference type="RefSeq" id="WP_011971938.1">
    <property type="nucleotide sequence ID" value="NC_009634.1"/>
</dbReference>
<dbReference type="InterPro" id="IPR000836">
    <property type="entry name" value="PRTase_dom"/>
</dbReference>
<dbReference type="STRING" id="406327.Mevan_0122"/>